<dbReference type="CDD" id="cd02440">
    <property type="entry name" value="AdoMet_MTases"/>
    <property type="match status" value="1"/>
</dbReference>
<dbReference type="InterPro" id="IPR029063">
    <property type="entry name" value="SAM-dependent_MTases_sf"/>
</dbReference>
<dbReference type="SUPFAM" id="SSF53335">
    <property type="entry name" value="S-adenosyl-L-methionine-dependent methyltransferases"/>
    <property type="match status" value="1"/>
</dbReference>
<proteinExistence type="predicted"/>
<evidence type="ECO:0000313" key="3">
    <source>
        <dbReference type="Proteomes" id="UP000002357"/>
    </source>
</evidence>
<dbReference type="Pfam" id="PF13649">
    <property type="entry name" value="Methyltransf_25"/>
    <property type="match status" value="1"/>
</dbReference>
<dbReference type="GeneID" id="93728502"/>
<dbReference type="eggNOG" id="COG0500">
    <property type="taxonomic scope" value="Bacteria"/>
</dbReference>
<dbReference type="Gene3D" id="3.40.50.150">
    <property type="entry name" value="Vaccinia Virus protein VP39"/>
    <property type="match status" value="1"/>
</dbReference>
<dbReference type="OrthoDB" id="495703at2"/>
<dbReference type="EMBL" id="CM000913">
    <property type="protein sequence ID" value="EFG10144.1"/>
    <property type="molecule type" value="Genomic_DNA"/>
</dbReference>
<dbReference type="Proteomes" id="UP000002357">
    <property type="component" value="Chromosome"/>
</dbReference>
<feature type="domain" description="Methyltransferase" evidence="1">
    <location>
        <begin position="54"/>
        <end position="145"/>
    </location>
</feature>
<dbReference type="STRING" id="1901.BB341_03630"/>
<keyword evidence="2" id="KW-0808">Transferase</keyword>
<keyword evidence="3" id="KW-1185">Reference proteome</keyword>
<dbReference type="InterPro" id="IPR041698">
    <property type="entry name" value="Methyltransf_25"/>
</dbReference>
<dbReference type="KEGG" id="sclf:BB341_03630"/>
<protein>
    <submittedName>
        <fullName evidence="2">Methyltransferase type 12</fullName>
    </submittedName>
</protein>
<evidence type="ECO:0000259" key="1">
    <source>
        <dbReference type="Pfam" id="PF13649"/>
    </source>
</evidence>
<keyword evidence="2" id="KW-0489">Methyltransferase</keyword>
<accession>E2PX67</accession>
<dbReference type="GO" id="GO:0008168">
    <property type="term" value="F:methyltransferase activity"/>
    <property type="evidence" value="ECO:0007669"/>
    <property type="project" value="UniProtKB-KW"/>
</dbReference>
<organism evidence="2 3">
    <name type="scientific">Streptomyces clavuligerus</name>
    <dbReference type="NCBI Taxonomy" id="1901"/>
    <lineage>
        <taxon>Bacteria</taxon>
        <taxon>Bacillati</taxon>
        <taxon>Actinomycetota</taxon>
        <taxon>Actinomycetes</taxon>
        <taxon>Kitasatosporales</taxon>
        <taxon>Streptomycetaceae</taxon>
        <taxon>Streptomyces</taxon>
    </lineage>
</organism>
<reference evidence="2 3" key="1">
    <citation type="journal article" date="2010" name="Genome Biol. Evol.">
        <title>The sequence of a 1.8-mb bacterial linear plasmid reveals a rich evolutionary reservoir of secondary metabolic pathways.</title>
        <authorList>
            <person name="Medema M.H."/>
            <person name="Trefzer A."/>
            <person name="Kovalchuk A."/>
            <person name="van den Berg M."/>
            <person name="Mueller U."/>
            <person name="Heijne W."/>
            <person name="Wu L."/>
            <person name="Alam M.T."/>
            <person name="Ronning C.M."/>
            <person name="Nierman W.C."/>
            <person name="Bovenberg R.A.L."/>
            <person name="Breitling R."/>
            <person name="Takano E."/>
        </authorList>
    </citation>
    <scope>NUCLEOTIDE SEQUENCE [LARGE SCALE GENOMIC DNA]</scope>
    <source>
        <strain evidence="3">ATCC 27064 / DSM 738 / JCM 4710 / NBRC 13307 / NCIMB 12785 / NRRL 3585 / VKM Ac-602</strain>
    </source>
</reference>
<name>E2PX67_STRCL</name>
<gene>
    <name evidence="2" type="ORF">SCLAV_5071</name>
</gene>
<dbReference type="GO" id="GO:0032259">
    <property type="term" value="P:methylation"/>
    <property type="evidence" value="ECO:0007669"/>
    <property type="project" value="UniProtKB-KW"/>
</dbReference>
<evidence type="ECO:0000313" key="2">
    <source>
        <dbReference type="EMBL" id="EFG10144.1"/>
    </source>
</evidence>
<sequence>MSVRDGYMGSWEGFWSEMSGARGEALWDTEPELTVALHLAVFEPHVEDHRLTLVDIGCGNGTQTLFLADRFPAVLGVDLSAAAIGLARRRESPAPLGTIEFRQLDAADTDGIARLREETGDCNVYVRGVLHQSEQRDRQAVADAVTLLTGARGRAFVVEPVEAAGRRLTELATSPEGPPPKLQSMLRHGVAPCTLPDSELTALFDTTGLPVLAEGELPLTTTEYEQDGSRIALPSRWLVLGRKD</sequence>
<dbReference type="AlphaFoldDB" id="E2PX67"/>
<dbReference type="RefSeq" id="WP_003962347.1">
    <property type="nucleotide sequence ID" value="NZ_CM000913.1"/>
</dbReference>